<keyword evidence="3" id="KW-0393">Immunoglobulin domain</keyword>
<dbReference type="SUPFAM" id="SSF48726">
    <property type="entry name" value="Immunoglobulin"/>
    <property type="match status" value="2"/>
</dbReference>
<dbReference type="SMART" id="SM00408">
    <property type="entry name" value="IGc2"/>
    <property type="match status" value="2"/>
</dbReference>
<dbReference type="InterPro" id="IPR050504">
    <property type="entry name" value="IgSF_BTN/MOG"/>
</dbReference>
<accession>A0ABR3MCX9</accession>
<protein>
    <recommendedName>
        <fullName evidence="6">Ig-like domain-containing protein</fullName>
    </recommendedName>
</protein>
<comment type="subcellular location">
    <subcellularLocation>
        <location evidence="1">Membrane</location>
    </subcellularLocation>
</comment>
<feature type="domain" description="Ig-like" evidence="6">
    <location>
        <begin position="258"/>
        <end position="370"/>
    </location>
</feature>
<proteinExistence type="predicted"/>
<dbReference type="InterPro" id="IPR003599">
    <property type="entry name" value="Ig_sub"/>
</dbReference>
<evidence type="ECO:0000256" key="4">
    <source>
        <dbReference type="SAM" id="Phobius"/>
    </source>
</evidence>
<keyword evidence="8" id="KW-1185">Reference proteome</keyword>
<dbReference type="Proteomes" id="UP001558613">
    <property type="component" value="Unassembled WGS sequence"/>
</dbReference>
<evidence type="ECO:0000313" key="7">
    <source>
        <dbReference type="EMBL" id="KAL1262770.1"/>
    </source>
</evidence>
<evidence type="ECO:0000256" key="2">
    <source>
        <dbReference type="ARBA" id="ARBA00023136"/>
    </source>
</evidence>
<feature type="signal peptide" evidence="5">
    <location>
        <begin position="1"/>
        <end position="26"/>
    </location>
</feature>
<keyword evidence="4" id="KW-0812">Transmembrane</keyword>
<dbReference type="SMART" id="SM00409">
    <property type="entry name" value="IG"/>
    <property type="match status" value="2"/>
</dbReference>
<sequence>MFLNLRDVSLCCVWIISVASFRVGVSERRIVAVRGRPAVLGCEFTPDPDLSSLVVTWQRQEDSQVVHSYYYQQDNLDRQSPEYHNRTKLYISELGKGNASLRINPVGPKDAGRYLCQVSNAKGTGNAQIELDYGALYSEPRFNIHVNSTTVTVQFETEGFPKPEVIWLGEHNQNLSYHLELHNQTEDGLCYIKTSYDTQKPVVNVTFTLKNHLLNQNLQRLVFLSYVSEELERRKSKILTGFNKMLQLLFWILAESAASFINTQNDHIIAARGHPAVLGCHFTPHSDLSSLIIVWQRQEDLQVVHSFYYEQNQLDHQSPEYHNRTSLYISKLSKGNASLRIDRVGLKDIGWYLCKVKNINGNGKSEIKLDYGAFYSEPRLSIHVNSITVLVQFETEGFPEPEVIWLDEHGQSLIHHLELHAQTEDGLYLVRSIYKTQKPTVNVTFTLKNHLLNQSLERPVIFSYVSGEDGDGDGSTGIIILSLLIVILFAVVMFLPFNRKIKCYL</sequence>
<dbReference type="Pfam" id="PF22705">
    <property type="entry name" value="C2-set_3"/>
    <property type="match status" value="1"/>
</dbReference>
<feature type="chain" id="PRO_5046348773" description="Ig-like domain-containing protein" evidence="5">
    <location>
        <begin position="27"/>
        <end position="505"/>
    </location>
</feature>
<dbReference type="PANTHER" id="PTHR24100">
    <property type="entry name" value="BUTYROPHILIN"/>
    <property type="match status" value="1"/>
</dbReference>
<dbReference type="PROSITE" id="PS50835">
    <property type="entry name" value="IG_LIKE"/>
    <property type="match status" value="2"/>
</dbReference>
<dbReference type="EMBL" id="JAYMGO010000013">
    <property type="protein sequence ID" value="KAL1262770.1"/>
    <property type="molecule type" value="Genomic_DNA"/>
</dbReference>
<evidence type="ECO:0000313" key="8">
    <source>
        <dbReference type="Proteomes" id="UP001558613"/>
    </source>
</evidence>
<dbReference type="InterPro" id="IPR013106">
    <property type="entry name" value="Ig_V-set"/>
</dbReference>
<reference evidence="7 8" key="1">
    <citation type="submission" date="2023-09" db="EMBL/GenBank/DDBJ databases">
        <authorList>
            <person name="Wang M."/>
        </authorList>
    </citation>
    <scope>NUCLEOTIDE SEQUENCE [LARGE SCALE GENOMIC DNA]</scope>
    <source>
        <strain evidence="7">GT-2023</strain>
        <tissue evidence="7">Liver</tissue>
    </source>
</reference>
<gene>
    <name evidence="7" type="ORF">QQF64_005509</name>
</gene>
<dbReference type="InterPro" id="IPR053896">
    <property type="entry name" value="BTN3A2-like_Ig-C"/>
</dbReference>
<dbReference type="PANTHER" id="PTHR24100:SF145">
    <property type="entry name" value="CD276 ANTIGEN"/>
    <property type="match status" value="1"/>
</dbReference>
<feature type="transmembrane region" description="Helical" evidence="4">
    <location>
        <begin position="478"/>
        <end position="497"/>
    </location>
</feature>
<organism evidence="7 8">
    <name type="scientific">Cirrhinus molitorella</name>
    <name type="common">mud carp</name>
    <dbReference type="NCBI Taxonomy" id="172907"/>
    <lineage>
        <taxon>Eukaryota</taxon>
        <taxon>Metazoa</taxon>
        <taxon>Chordata</taxon>
        <taxon>Craniata</taxon>
        <taxon>Vertebrata</taxon>
        <taxon>Euteleostomi</taxon>
        <taxon>Actinopterygii</taxon>
        <taxon>Neopterygii</taxon>
        <taxon>Teleostei</taxon>
        <taxon>Ostariophysi</taxon>
        <taxon>Cypriniformes</taxon>
        <taxon>Cyprinidae</taxon>
        <taxon>Labeoninae</taxon>
        <taxon>Labeonini</taxon>
        <taxon>Cirrhinus</taxon>
    </lineage>
</organism>
<keyword evidence="4" id="KW-1133">Transmembrane helix</keyword>
<dbReference type="InterPro" id="IPR003598">
    <property type="entry name" value="Ig_sub2"/>
</dbReference>
<keyword evidence="5" id="KW-0732">Signal</keyword>
<feature type="domain" description="Ig-like" evidence="6">
    <location>
        <begin position="35"/>
        <end position="132"/>
    </location>
</feature>
<dbReference type="SMART" id="SM00406">
    <property type="entry name" value="IGv"/>
    <property type="match status" value="2"/>
</dbReference>
<comment type="caution">
    <text evidence="7">The sequence shown here is derived from an EMBL/GenBank/DDBJ whole genome shotgun (WGS) entry which is preliminary data.</text>
</comment>
<dbReference type="InterPro" id="IPR007110">
    <property type="entry name" value="Ig-like_dom"/>
</dbReference>
<dbReference type="InterPro" id="IPR013783">
    <property type="entry name" value="Ig-like_fold"/>
</dbReference>
<evidence type="ECO:0000256" key="5">
    <source>
        <dbReference type="SAM" id="SignalP"/>
    </source>
</evidence>
<evidence type="ECO:0000256" key="3">
    <source>
        <dbReference type="ARBA" id="ARBA00023319"/>
    </source>
</evidence>
<evidence type="ECO:0000256" key="1">
    <source>
        <dbReference type="ARBA" id="ARBA00004370"/>
    </source>
</evidence>
<keyword evidence="2 4" id="KW-0472">Membrane</keyword>
<name>A0ABR3MCX9_9TELE</name>
<dbReference type="Pfam" id="PF07686">
    <property type="entry name" value="V-set"/>
    <property type="match status" value="2"/>
</dbReference>
<dbReference type="Gene3D" id="2.60.40.10">
    <property type="entry name" value="Immunoglobulins"/>
    <property type="match status" value="4"/>
</dbReference>
<dbReference type="InterPro" id="IPR036179">
    <property type="entry name" value="Ig-like_dom_sf"/>
</dbReference>
<evidence type="ECO:0000259" key="6">
    <source>
        <dbReference type="PROSITE" id="PS50835"/>
    </source>
</evidence>